<dbReference type="SUPFAM" id="SSF53098">
    <property type="entry name" value="Ribonuclease H-like"/>
    <property type="match status" value="1"/>
</dbReference>
<dbReference type="Gene3D" id="3.30.420.10">
    <property type="entry name" value="Ribonuclease H-like superfamily/Ribonuclease H"/>
    <property type="match status" value="1"/>
</dbReference>
<dbReference type="InterPro" id="IPR036397">
    <property type="entry name" value="RNaseH_sf"/>
</dbReference>
<sequence length="386" mass="44348">MTTQDKIIKTKLGLLQLATHLNNVSQACRTMGYSRDSYYRIKELYDTGGQAALQELSRRKPNHKNRVDPAIEEQVVAMALEYPAYGQQRASNELAKRGVTISPGGVRSIWLRHDLETFKKRLASLEAKVAQEGIILTEAQLVALEKAKEQKVARGEIETHHPGYLGAQDTYYVGTIKGVGRIYQQTYIDTYCKVAQAKLYNAKDAITAADLLNDKVLPMYEEQGIRLLRILTDRGTEYCGKLENHPFQLYLDLEDIDHTRTKAKSPQTNGICERFHRTIQEEFYSIIFRKKVFRSIEELQAELDEWISWYNTERTHSGKYCYGKTPWQTLEDSKHLALEKQVDELPWQNSNQEGEPVDSPLELRAEIQSQQAPNLDERNLTTKTTF</sequence>
<dbReference type="InterPro" id="IPR012337">
    <property type="entry name" value="RNaseH-like_sf"/>
</dbReference>
<dbReference type="RefSeq" id="WP_342780481.1">
    <property type="nucleotide sequence ID" value="NZ_FXTP01000007.1"/>
</dbReference>
<keyword evidence="4" id="KW-1185">Reference proteome</keyword>
<dbReference type="GO" id="GO:0015074">
    <property type="term" value="P:DNA integration"/>
    <property type="evidence" value="ECO:0007669"/>
    <property type="project" value="InterPro"/>
</dbReference>
<dbReference type="NCBIfam" id="NF033577">
    <property type="entry name" value="transpos_IS481"/>
    <property type="match status" value="1"/>
</dbReference>
<evidence type="ECO:0000313" key="3">
    <source>
        <dbReference type="EMBL" id="SMO66458.1"/>
    </source>
</evidence>
<accession>A0A521D450</accession>
<dbReference type="GO" id="GO:0003676">
    <property type="term" value="F:nucleic acid binding"/>
    <property type="evidence" value="ECO:0007669"/>
    <property type="project" value="InterPro"/>
</dbReference>
<dbReference type="AlphaFoldDB" id="A0A521D450"/>
<dbReference type="PROSITE" id="PS50994">
    <property type="entry name" value="INTEGRASE"/>
    <property type="match status" value="1"/>
</dbReference>
<reference evidence="3 4" key="1">
    <citation type="submission" date="2017-05" db="EMBL/GenBank/DDBJ databases">
        <authorList>
            <person name="Varghese N."/>
            <person name="Submissions S."/>
        </authorList>
    </citation>
    <scope>NUCLEOTIDE SEQUENCE [LARGE SCALE GENOMIC DNA]</scope>
    <source>
        <strain evidence="3 4">DSM 21985</strain>
    </source>
</reference>
<evidence type="ECO:0000259" key="2">
    <source>
        <dbReference type="PROSITE" id="PS50994"/>
    </source>
</evidence>
<dbReference type="Pfam" id="PF13551">
    <property type="entry name" value="HTH_29"/>
    <property type="match status" value="1"/>
</dbReference>
<dbReference type="InterPro" id="IPR050900">
    <property type="entry name" value="Transposase_IS3/IS150/IS904"/>
</dbReference>
<protein>
    <submittedName>
        <fullName evidence="3">Integrase core domain-containing protein</fullName>
    </submittedName>
</protein>
<dbReference type="Proteomes" id="UP000317557">
    <property type="component" value="Unassembled WGS sequence"/>
</dbReference>
<proteinExistence type="predicted"/>
<feature type="domain" description="Integrase catalytic" evidence="2">
    <location>
        <begin position="158"/>
        <end position="334"/>
    </location>
</feature>
<organism evidence="3 4">
    <name type="scientific">Gracilimonas mengyeensis</name>
    <dbReference type="NCBI Taxonomy" id="1302730"/>
    <lineage>
        <taxon>Bacteria</taxon>
        <taxon>Pseudomonadati</taxon>
        <taxon>Balneolota</taxon>
        <taxon>Balneolia</taxon>
        <taxon>Balneolales</taxon>
        <taxon>Balneolaceae</taxon>
        <taxon>Gracilimonas</taxon>
    </lineage>
</organism>
<dbReference type="InterPro" id="IPR001584">
    <property type="entry name" value="Integrase_cat-core"/>
</dbReference>
<dbReference type="PANTHER" id="PTHR46889:SF4">
    <property type="entry name" value="TRANSPOSASE INSO FOR INSERTION SEQUENCE ELEMENT IS911B-RELATED"/>
    <property type="match status" value="1"/>
</dbReference>
<evidence type="ECO:0000256" key="1">
    <source>
        <dbReference type="SAM" id="MobiDB-lite"/>
    </source>
</evidence>
<dbReference type="InterPro" id="IPR047656">
    <property type="entry name" value="IS481-like_transpos"/>
</dbReference>
<dbReference type="Pfam" id="PF13683">
    <property type="entry name" value="rve_3"/>
    <property type="match status" value="1"/>
</dbReference>
<gene>
    <name evidence="3" type="ORF">SAMN06265219_10790</name>
</gene>
<dbReference type="EMBL" id="FXTP01000007">
    <property type="protein sequence ID" value="SMO66458.1"/>
    <property type="molecule type" value="Genomic_DNA"/>
</dbReference>
<dbReference type="PROSITE" id="PS51257">
    <property type="entry name" value="PROKAR_LIPOPROTEIN"/>
    <property type="match status" value="1"/>
</dbReference>
<feature type="region of interest" description="Disordered" evidence="1">
    <location>
        <begin position="367"/>
        <end position="386"/>
    </location>
</feature>
<dbReference type="InterPro" id="IPR009057">
    <property type="entry name" value="Homeodomain-like_sf"/>
</dbReference>
<dbReference type="PANTHER" id="PTHR46889">
    <property type="entry name" value="TRANSPOSASE INSF FOR INSERTION SEQUENCE IS3B-RELATED"/>
    <property type="match status" value="1"/>
</dbReference>
<name>A0A521D450_9BACT</name>
<dbReference type="SUPFAM" id="SSF46689">
    <property type="entry name" value="Homeodomain-like"/>
    <property type="match status" value="1"/>
</dbReference>
<evidence type="ECO:0000313" key="4">
    <source>
        <dbReference type="Proteomes" id="UP000317557"/>
    </source>
</evidence>